<organism evidence="1 2">
    <name type="scientific">Tilletia horrida</name>
    <dbReference type="NCBI Taxonomy" id="155126"/>
    <lineage>
        <taxon>Eukaryota</taxon>
        <taxon>Fungi</taxon>
        <taxon>Dikarya</taxon>
        <taxon>Basidiomycota</taxon>
        <taxon>Ustilaginomycotina</taxon>
        <taxon>Exobasidiomycetes</taxon>
        <taxon>Tilletiales</taxon>
        <taxon>Tilletiaceae</taxon>
        <taxon>Tilletia</taxon>
    </lineage>
</organism>
<dbReference type="EMBL" id="JAPDMZ010000151">
    <property type="protein sequence ID" value="KAK0547827.1"/>
    <property type="molecule type" value="Genomic_DNA"/>
</dbReference>
<name>A0AAN6GN54_9BASI</name>
<gene>
    <name evidence="1" type="ORF">OC846_004709</name>
</gene>
<reference evidence="1" key="1">
    <citation type="journal article" date="2023" name="PhytoFront">
        <title>Draft Genome Resources of Seven Strains of Tilletia horrida, Causal Agent of Kernel Smut of Rice.</title>
        <authorList>
            <person name="Khanal S."/>
            <person name="Antony Babu S."/>
            <person name="Zhou X.G."/>
        </authorList>
    </citation>
    <scope>NUCLEOTIDE SEQUENCE</scope>
    <source>
        <strain evidence="1">TX6</strain>
    </source>
</reference>
<dbReference type="Proteomes" id="UP001176517">
    <property type="component" value="Unassembled WGS sequence"/>
</dbReference>
<comment type="caution">
    <text evidence="1">The sequence shown here is derived from an EMBL/GenBank/DDBJ whole genome shotgun (WGS) entry which is preliminary data.</text>
</comment>
<proteinExistence type="predicted"/>
<keyword evidence="2" id="KW-1185">Reference proteome</keyword>
<accession>A0AAN6GN54</accession>
<protein>
    <submittedName>
        <fullName evidence="1">Uncharacterized protein</fullName>
    </submittedName>
</protein>
<evidence type="ECO:0000313" key="2">
    <source>
        <dbReference type="Proteomes" id="UP001176517"/>
    </source>
</evidence>
<sequence length="202" mass="22150">MLLVGGYFWDIRQLNLLTVQQLSAIEVYIPWVDGNNDGTTPYLYNYKGYLDQLIPTLVGNLVQSAASLPGLFDPPHAPYKAIGTSSLTFNVDFGIANPLGGPGLTTPVFTSTFSRSTTTALSLDFMQSVMQQPMIRSNDPSTCTQTLYWFNETFADPFKIKGNLQTFSTLTSSYLSFTDAQGISGTAEWITPTQGYPCSTYA</sequence>
<dbReference type="AlphaFoldDB" id="A0AAN6GN54"/>
<evidence type="ECO:0000313" key="1">
    <source>
        <dbReference type="EMBL" id="KAK0547827.1"/>
    </source>
</evidence>